<dbReference type="Proteomes" id="UP001211907">
    <property type="component" value="Unassembled WGS sequence"/>
</dbReference>
<protein>
    <submittedName>
        <fullName evidence="1">Uncharacterized protein</fullName>
    </submittedName>
</protein>
<dbReference type="AlphaFoldDB" id="A0AAD5SN25"/>
<sequence length="292" mass="32880">MKNACSQLVDILSDIISDRHETNSHNTKLREPSSASIESQTKIFKRQNNASTPPAKKRRFSAEEYRKFSREQSMAWKTENNVYNFQESKRANPLKSEEYRSFPPDSSSLLPNEFNERSCAATALAQTTSKNTNSISQQVSVRQFTAVTASFSSFSTLSSSTVLASVDRPNSIPRSGYNGYNEFIAQRTKEARDRGETVHVSSLGREWSAMSPREKATYKTVATCQNSPSGVAVKASKRGYHEFVALRAKAARKLGEKVDITSFGREWSNMSLQEKKMYNELSDNNISKDFMQ</sequence>
<gene>
    <name evidence="1" type="ORF">HK100_010175</name>
</gene>
<reference evidence="1" key="1">
    <citation type="submission" date="2020-05" db="EMBL/GenBank/DDBJ databases">
        <title>Phylogenomic resolution of chytrid fungi.</title>
        <authorList>
            <person name="Stajich J.E."/>
            <person name="Amses K."/>
            <person name="Simmons R."/>
            <person name="Seto K."/>
            <person name="Myers J."/>
            <person name="Bonds A."/>
            <person name="Quandt C.A."/>
            <person name="Barry K."/>
            <person name="Liu P."/>
            <person name="Grigoriev I."/>
            <person name="Longcore J.E."/>
            <person name="James T.Y."/>
        </authorList>
    </citation>
    <scope>NUCLEOTIDE SEQUENCE</scope>
    <source>
        <strain evidence="1">JEL0513</strain>
    </source>
</reference>
<comment type="caution">
    <text evidence="1">The sequence shown here is derived from an EMBL/GenBank/DDBJ whole genome shotgun (WGS) entry which is preliminary data.</text>
</comment>
<dbReference type="InterPro" id="IPR036910">
    <property type="entry name" value="HMG_box_dom_sf"/>
</dbReference>
<evidence type="ECO:0000313" key="2">
    <source>
        <dbReference type="Proteomes" id="UP001211907"/>
    </source>
</evidence>
<accession>A0AAD5SN25</accession>
<name>A0AAD5SN25_9FUNG</name>
<dbReference type="SUPFAM" id="SSF47095">
    <property type="entry name" value="HMG-box"/>
    <property type="match status" value="1"/>
</dbReference>
<keyword evidence="2" id="KW-1185">Reference proteome</keyword>
<evidence type="ECO:0000313" key="1">
    <source>
        <dbReference type="EMBL" id="KAJ3080335.1"/>
    </source>
</evidence>
<proteinExistence type="predicted"/>
<dbReference type="EMBL" id="JADGJH010005505">
    <property type="protein sequence ID" value="KAJ3080335.1"/>
    <property type="molecule type" value="Genomic_DNA"/>
</dbReference>
<organism evidence="1 2">
    <name type="scientific">Physocladia obscura</name>
    <dbReference type="NCBI Taxonomy" id="109957"/>
    <lineage>
        <taxon>Eukaryota</taxon>
        <taxon>Fungi</taxon>
        <taxon>Fungi incertae sedis</taxon>
        <taxon>Chytridiomycota</taxon>
        <taxon>Chytridiomycota incertae sedis</taxon>
        <taxon>Chytridiomycetes</taxon>
        <taxon>Chytridiales</taxon>
        <taxon>Chytriomycetaceae</taxon>
        <taxon>Physocladia</taxon>
    </lineage>
</organism>